<evidence type="ECO:0000256" key="8">
    <source>
        <dbReference type="ARBA" id="ARBA00022692"/>
    </source>
</evidence>
<dbReference type="InterPro" id="IPR000462">
    <property type="entry name" value="CDP-OH_P_trans"/>
</dbReference>
<evidence type="ECO:0000256" key="2">
    <source>
        <dbReference type="ARBA" id="ARBA00005042"/>
    </source>
</evidence>
<feature type="transmembrane region" description="Helical" evidence="16">
    <location>
        <begin position="146"/>
        <end position="167"/>
    </location>
</feature>
<dbReference type="InterPro" id="IPR004570">
    <property type="entry name" value="Phosphatidylglycerol_P_synth"/>
</dbReference>
<comment type="similarity">
    <text evidence="3 15">Belongs to the CDP-alcohol phosphatidyltransferase class-I family.</text>
</comment>
<gene>
    <name evidence="17" type="primary">pgsA</name>
    <name evidence="17" type="ORF">NITLEN_10686</name>
</gene>
<comment type="subcellular location">
    <subcellularLocation>
        <location evidence="1">Membrane</location>
        <topology evidence="1">Multi-pass membrane protein</topology>
    </subcellularLocation>
</comment>
<comment type="pathway">
    <text evidence="2">Phospholipid metabolism; phosphatidylglycerol biosynthesis; phosphatidylglycerol from CDP-diacylglycerol: step 1/2.</text>
</comment>
<evidence type="ECO:0000256" key="9">
    <source>
        <dbReference type="ARBA" id="ARBA00022989"/>
    </source>
</evidence>
<keyword evidence="8 16" id="KW-0812">Transmembrane</keyword>
<evidence type="ECO:0000256" key="3">
    <source>
        <dbReference type="ARBA" id="ARBA00010441"/>
    </source>
</evidence>
<dbReference type="RefSeq" id="WP_181416600.1">
    <property type="nucleotide sequence ID" value="NZ_OUNR01000001.1"/>
</dbReference>
<evidence type="ECO:0000313" key="18">
    <source>
        <dbReference type="Proteomes" id="UP000248168"/>
    </source>
</evidence>
<evidence type="ECO:0000256" key="14">
    <source>
        <dbReference type="ARBA" id="ARBA00048586"/>
    </source>
</evidence>
<dbReference type="PANTHER" id="PTHR14269">
    <property type="entry name" value="CDP-DIACYLGLYCEROL--GLYCEROL-3-PHOSPHATE 3-PHOSPHATIDYLTRANSFERASE-RELATED"/>
    <property type="match status" value="1"/>
</dbReference>
<reference evidence="18" key="1">
    <citation type="submission" date="2018-04" db="EMBL/GenBank/DDBJ databases">
        <authorList>
            <person name="Lucker S."/>
            <person name="Sakoula D."/>
        </authorList>
    </citation>
    <scope>NUCLEOTIDE SEQUENCE [LARGE SCALE GENOMIC DNA]</scope>
</reference>
<dbReference type="EC" id="2.7.8.5" evidence="4"/>
<dbReference type="GO" id="GO:0008444">
    <property type="term" value="F:CDP-diacylglycerol-glycerol-3-phosphate 3-phosphatidyltransferase activity"/>
    <property type="evidence" value="ECO:0007669"/>
    <property type="project" value="UniProtKB-EC"/>
</dbReference>
<keyword evidence="10" id="KW-0443">Lipid metabolism</keyword>
<accession>A0A330L1J9</accession>
<keyword evidence="7 15" id="KW-0808">Transferase</keyword>
<dbReference type="AlphaFoldDB" id="A0A330L1J9"/>
<dbReference type="PANTHER" id="PTHR14269:SF62">
    <property type="entry name" value="CDP-DIACYLGLYCEROL--GLYCEROL-3-PHOSPHATE 3-PHOSPHATIDYLTRANSFERASE 1, CHLOROPLASTIC"/>
    <property type="match status" value="1"/>
</dbReference>
<keyword evidence="13" id="KW-1208">Phospholipid metabolism</keyword>
<evidence type="ECO:0000256" key="11">
    <source>
        <dbReference type="ARBA" id="ARBA00023136"/>
    </source>
</evidence>
<keyword evidence="11 16" id="KW-0472">Membrane</keyword>
<sequence>MNIPNSLTILRILLIPVFVGFMTYRQYGYALAALLCAGLTDALDGLVARLTNQQTKLGEILDPLADKLLLTSAFLTLSILHLVPSWVVILVVSRDLILMLGTVVAHVTNIAIDITPTILGKGTTLCQLTYVVLVIAMIWRGMKIGALFPLLLVMVAFTLGSGLHYLYRGYRRTYLNGSVG</sequence>
<dbReference type="PIRSF" id="PIRSF000847">
    <property type="entry name" value="Phos_ph_gly_syn"/>
    <property type="match status" value="1"/>
</dbReference>
<evidence type="ECO:0000313" key="17">
    <source>
        <dbReference type="EMBL" id="SPP63600.1"/>
    </source>
</evidence>
<keyword evidence="18" id="KW-1185">Reference proteome</keyword>
<evidence type="ECO:0000256" key="10">
    <source>
        <dbReference type="ARBA" id="ARBA00023098"/>
    </source>
</evidence>
<dbReference type="EMBL" id="OUNR01000001">
    <property type="protein sequence ID" value="SPP63600.1"/>
    <property type="molecule type" value="Genomic_DNA"/>
</dbReference>
<keyword evidence="12" id="KW-0594">Phospholipid biosynthesis</keyword>
<evidence type="ECO:0000256" key="12">
    <source>
        <dbReference type="ARBA" id="ARBA00023209"/>
    </source>
</evidence>
<keyword evidence="9 16" id="KW-1133">Transmembrane helix</keyword>
<evidence type="ECO:0000256" key="13">
    <source>
        <dbReference type="ARBA" id="ARBA00023264"/>
    </source>
</evidence>
<evidence type="ECO:0000256" key="16">
    <source>
        <dbReference type="SAM" id="Phobius"/>
    </source>
</evidence>
<evidence type="ECO:0000256" key="4">
    <source>
        <dbReference type="ARBA" id="ARBA00013170"/>
    </source>
</evidence>
<dbReference type="InParanoid" id="A0A330L1J9"/>
<feature type="transmembrane region" description="Helical" evidence="16">
    <location>
        <begin position="118"/>
        <end position="139"/>
    </location>
</feature>
<name>A0A330L1J9_9BACT</name>
<dbReference type="PROSITE" id="PS00379">
    <property type="entry name" value="CDP_ALCOHOL_P_TRANSF"/>
    <property type="match status" value="1"/>
</dbReference>
<dbReference type="InterPro" id="IPR050324">
    <property type="entry name" value="CDP-alcohol_PTase-I"/>
</dbReference>
<evidence type="ECO:0000256" key="7">
    <source>
        <dbReference type="ARBA" id="ARBA00022679"/>
    </source>
</evidence>
<organism evidence="17 18">
    <name type="scientific">Nitrospira lenta</name>
    <dbReference type="NCBI Taxonomy" id="1436998"/>
    <lineage>
        <taxon>Bacteria</taxon>
        <taxon>Pseudomonadati</taxon>
        <taxon>Nitrospirota</taxon>
        <taxon>Nitrospiria</taxon>
        <taxon>Nitrospirales</taxon>
        <taxon>Nitrospiraceae</taxon>
        <taxon>Nitrospira</taxon>
    </lineage>
</organism>
<comment type="catalytic activity">
    <reaction evidence="14">
        <text>a CDP-1,2-diacyl-sn-glycerol + sn-glycerol 3-phosphate = a 1,2-diacyl-sn-glycero-3-phospho-(1'-sn-glycero-3'-phosphate) + CMP + H(+)</text>
        <dbReference type="Rhea" id="RHEA:12593"/>
        <dbReference type="ChEBI" id="CHEBI:15378"/>
        <dbReference type="ChEBI" id="CHEBI:57597"/>
        <dbReference type="ChEBI" id="CHEBI:58332"/>
        <dbReference type="ChEBI" id="CHEBI:60110"/>
        <dbReference type="ChEBI" id="CHEBI:60377"/>
        <dbReference type="EC" id="2.7.8.5"/>
    </reaction>
</comment>
<evidence type="ECO:0000256" key="5">
    <source>
        <dbReference type="ARBA" id="ARBA00014944"/>
    </source>
</evidence>
<feature type="transmembrane region" description="Helical" evidence="16">
    <location>
        <begin position="68"/>
        <end position="89"/>
    </location>
</feature>
<evidence type="ECO:0000256" key="6">
    <source>
        <dbReference type="ARBA" id="ARBA00022516"/>
    </source>
</evidence>
<keyword evidence="6" id="KW-0444">Lipid biosynthesis</keyword>
<feature type="transmembrane region" description="Helical" evidence="16">
    <location>
        <begin position="6"/>
        <end position="24"/>
    </location>
</feature>
<protein>
    <recommendedName>
        <fullName evidence="5">CDP-diacylglycerol--glycerol-3-phosphate 3-phosphatidyltransferase</fullName>
        <ecNumber evidence="4">2.7.8.5</ecNumber>
    </recommendedName>
</protein>
<dbReference type="Pfam" id="PF01066">
    <property type="entry name" value="CDP-OH_P_transf"/>
    <property type="match status" value="1"/>
</dbReference>
<dbReference type="GO" id="GO:0046474">
    <property type="term" value="P:glycerophospholipid biosynthetic process"/>
    <property type="evidence" value="ECO:0007669"/>
    <property type="project" value="TreeGrafter"/>
</dbReference>
<evidence type="ECO:0000256" key="1">
    <source>
        <dbReference type="ARBA" id="ARBA00004141"/>
    </source>
</evidence>
<dbReference type="Proteomes" id="UP000248168">
    <property type="component" value="Unassembled WGS sequence"/>
</dbReference>
<dbReference type="Gene3D" id="1.20.120.1760">
    <property type="match status" value="1"/>
</dbReference>
<dbReference type="GO" id="GO:0016020">
    <property type="term" value="C:membrane"/>
    <property type="evidence" value="ECO:0007669"/>
    <property type="project" value="UniProtKB-SubCell"/>
</dbReference>
<dbReference type="InterPro" id="IPR043130">
    <property type="entry name" value="CDP-OH_PTrfase_TM_dom"/>
</dbReference>
<evidence type="ECO:0000256" key="15">
    <source>
        <dbReference type="RuleBase" id="RU003750"/>
    </source>
</evidence>
<proteinExistence type="inferred from homology"/>
<dbReference type="InterPro" id="IPR048254">
    <property type="entry name" value="CDP_ALCOHOL_P_TRANSF_CS"/>
</dbReference>